<dbReference type="PANTHER" id="PTHR43230">
    <property type="entry name" value="ABC-TYPE DIPEPTIDE/OLIGOPEPTIDE TRANSPORT SYSTEM, ATPASE COMPONENT"/>
    <property type="match status" value="1"/>
</dbReference>
<keyword evidence="4 6" id="KW-0067">ATP-binding</keyword>
<dbReference type="OrthoDB" id="9802264at2"/>
<protein>
    <submittedName>
        <fullName evidence="6">ABC transporter ATP-binding protein</fullName>
    </submittedName>
</protein>
<evidence type="ECO:0000256" key="4">
    <source>
        <dbReference type="ARBA" id="ARBA00022840"/>
    </source>
</evidence>
<dbReference type="EMBL" id="SMRT01000015">
    <property type="protein sequence ID" value="TDF93760.1"/>
    <property type="molecule type" value="Genomic_DNA"/>
</dbReference>
<proteinExistence type="inferred from homology"/>
<reference evidence="6 7" key="1">
    <citation type="submission" date="2019-03" db="EMBL/GenBank/DDBJ databases">
        <title>This is whole genome sequence of Paenibacillus sp MS74 strain.</title>
        <authorList>
            <person name="Trinh H.N."/>
        </authorList>
    </citation>
    <scope>NUCLEOTIDE SEQUENCE [LARGE SCALE GENOMIC DNA]</scope>
    <source>
        <strain evidence="6 7">MS74</strain>
    </source>
</reference>
<feature type="domain" description="ABC transporter" evidence="5">
    <location>
        <begin position="6"/>
        <end position="258"/>
    </location>
</feature>
<dbReference type="GO" id="GO:0016887">
    <property type="term" value="F:ATP hydrolysis activity"/>
    <property type="evidence" value="ECO:0007669"/>
    <property type="project" value="InterPro"/>
</dbReference>
<organism evidence="6 7">
    <name type="scientific">Paenibacillus piri</name>
    <dbReference type="NCBI Taxonomy" id="2547395"/>
    <lineage>
        <taxon>Bacteria</taxon>
        <taxon>Bacillati</taxon>
        <taxon>Bacillota</taxon>
        <taxon>Bacilli</taxon>
        <taxon>Bacillales</taxon>
        <taxon>Paenibacillaceae</taxon>
        <taxon>Paenibacillus</taxon>
    </lineage>
</organism>
<evidence type="ECO:0000313" key="7">
    <source>
        <dbReference type="Proteomes" id="UP000295636"/>
    </source>
</evidence>
<dbReference type="InterPro" id="IPR017871">
    <property type="entry name" value="ABC_transporter-like_CS"/>
</dbReference>
<dbReference type="Pfam" id="PF08352">
    <property type="entry name" value="oligo_HPY"/>
    <property type="match status" value="1"/>
</dbReference>
<keyword evidence="2" id="KW-0813">Transport</keyword>
<dbReference type="AlphaFoldDB" id="A0A4R5KHS5"/>
<evidence type="ECO:0000256" key="2">
    <source>
        <dbReference type="ARBA" id="ARBA00022448"/>
    </source>
</evidence>
<dbReference type="Pfam" id="PF00005">
    <property type="entry name" value="ABC_tran"/>
    <property type="match status" value="1"/>
</dbReference>
<dbReference type="PROSITE" id="PS50893">
    <property type="entry name" value="ABC_TRANSPORTER_2"/>
    <property type="match status" value="1"/>
</dbReference>
<dbReference type="InterPro" id="IPR013563">
    <property type="entry name" value="Oligopep_ABC_C"/>
</dbReference>
<sequence length="345" mass="38784">MAHPILEINNVSRNFKIGGMLLGTKIKAIDEVSLTLPGDKPQIMSIVGESGCGKTTLAKMILRLLEPSSGDIMIEGVPLSYYSKRKTRKEFFKKVQPIFQNPFTSFSMRKTVDTYLFETALNLDVAQTRKDARAVVADVLKSVGLEIDQVLGKYPNQFSGGELQRISISRALISRPRLIVADEPVAMIDASLRMNIVNLFKKLKDEYNVNFIYITHDLSTAYYVSDYIATMYRGNLIEFGNAKHILTQPAHPYTELLLDSIPKVGEKWEEDMTLPDLETKEYGLSGCKFAARCPYVKEVCRSTVPEMVPIHQEHSVLCLKHNDYQTGNPKPLDRSGLDSNNQLSV</sequence>
<evidence type="ECO:0000256" key="1">
    <source>
        <dbReference type="ARBA" id="ARBA00005417"/>
    </source>
</evidence>
<dbReference type="NCBIfam" id="TIGR01727">
    <property type="entry name" value="oligo_HPY"/>
    <property type="match status" value="1"/>
</dbReference>
<dbReference type="GO" id="GO:0005524">
    <property type="term" value="F:ATP binding"/>
    <property type="evidence" value="ECO:0007669"/>
    <property type="project" value="UniProtKB-KW"/>
</dbReference>
<dbReference type="PROSITE" id="PS00211">
    <property type="entry name" value="ABC_TRANSPORTER_1"/>
    <property type="match status" value="1"/>
</dbReference>
<dbReference type="RefSeq" id="WP_133233515.1">
    <property type="nucleotide sequence ID" value="NZ_SMRT01000015.1"/>
</dbReference>
<dbReference type="InterPro" id="IPR027417">
    <property type="entry name" value="P-loop_NTPase"/>
</dbReference>
<name>A0A4R5KHS5_9BACL</name>
<dbReference type="Proteomes" id="UP000295636">
    <property type="component" value="Unassembled WGS sequence"/>
</dbReference>
<keyword evidence="3" id="KW-0547">Nucleotide-binding</keyword>
<dbReference type="GO" id="GO:0015833">
    <property type="term" value="P:peptide transport"/>
    <property type="evidence" value="ECO:0007669"/>
    <property type="project" value="InterPro"/>
</dbReference>
<keyword evidence="7" id="KW-1185">Reference proteome</keyword>
<dbReference type="SUPFAM" id="SSF52540">
    <property type="entry name" value="P-loop containing nucleoside triphosphate hydrolases"/>
    <property type="match status" value="1"/>
</dbReference>
<evidence type="ECO:0000313" key="6">
    <source>
        <dbReference type="EMBL" id="TDF93760.1"/>
    </source>
</evidence>
<dbReference type="Gene3D" id="3.40.50.300">
    <property type="entry name" value="P-loop containing nucleotide triphosphate hydrolases"/>
    <property type="match status" value="1"/>
</dbReference>
<gene>
    <name evidence="6" type="ORF">E1757_25525</name>
</gene>
<comment type="caution">
    <text evidence="6">The sequence shown here is derived from an EMBL/GenBank/DDBJ whole genome shotgun (WGS) entry which is preliminary data.</text>
</comment>
<evidence type="ECO:0000256" key="3">
    <source>
        <dbReference type="ARBA" id="ARBA00022741"/>
    </source>
</evidence>
<dbReference type="CDD" id="cd03257">
    <property type="entry name" value="ABC_NikE_OppD_transporters"/>
    <property type="match status" value="1"/>
</dbReference>
<evidence type="ECO:0000259" key="5">
    <source>
        <dbReference type="PROSITE" id="PS50893"/>
    </source>
</evidence>
<comment type="similarity">
    <text evidence="1">Belongs to the ABC transporter superfamily.</text>
</comment>
<accession>A0A4R5KHS5</accession>
<dbReference type="SMART" id="SM00382">
    <property type="entry name" value="AAA"/>
    <property type="match status" value="1"/>
</dbReference>
<dbReference type="InterPro" id="IPR003593">
    <property type="entry name" value="AAA+_ATPase"/>
</dbReference>
<dbReference type="InterPro" id="IPR003439">
    <property type="entry name" value="ABC_transporter-like_ATP-bd"/>
</dbReference>
<dbReference type="PANTHER" id="PTHR43230:SF3">
    <property type="entry name" value="ABC-TYPE DIPEPTIDE_OLIGOPEPTIDE TRANSPORT SYSTEM, ATPASE COMPONENT"/>
    <property type="match status" value="1"/>
</dbReference>